<keyword evidence="4" id="KW-0233">DNA recombination</keyword>
<evidence type="ECO:0000256" key="1">
    <source>
        <dbReference type="ARBA" id="ARBA00008857"/>
    </source>
</evidence>
<reference evidence="6" key="1">
    <citation type="submission" date="2017-07" db="EMBL/GenBank/DDBJ databases">
        <authorList>
            <person name="Sun Z.S."/>
            <person name="Albrecht U."/>
            <person name="Echele G."/>
            <person name="Lee C.C."/>
        </authorList>
    </citation>
    <scope>NUCLEOTIDE SEQUENCE</scope>
    <source>
        <strain evidence="6">172</strain>
    </source>
</reference>
<comment type="similarity">
    <text evidence="1">Belongs to the 'phage' integrase family.</text>
</comment>
<feature type="region of interest" description="Disordered" evidence="5">
    <location>
        <begin position="366"/>
        <end position="399"/>
    </location>
</feature>
<protein>
    <submittedName>
        <fullName evidence="6">Putative site specific recombinase</fullName>
    </submittedName>
</protein>
<dbReference type="InterPro" id="IPR011010">
    <property type="entry name" value="DNA_brk_join_enz"/>
</dbReference>
<dbReference type="RefSeq" id="WP_111901627.1">
    <property type="nucleotide sequence ID" value="NZ_CABMOE010000045.1"/>
</dbReference>
<evidence type="ECO:0000256" key="5">
    <source>
        <dbReference type="SAM" id="MobiDB-lite"/>
    </source>
</evidence>
<dbReference type="GO" id="GO:0003677">
    <property type="term" value="F:DNA binding"/>
    <property type="evidence" value="ECO:0007669"/>
    <property type="project" value="UniProtKB-KW"/>
</dbReference>
<proteinExistence type="inferred from homology"/>
<dbReference type="EMBL" id="MF495680">
    <property type="protein sequence ID" value="ASU10323.1"/>
    <property type="molecule type" value="Genomic_DNA"/>
</dbReference>
<dbReference type="Pfam" id="PF00589">
    <property type="entry name" value="Phage_integrase"/>
    <property type="match status" value="1"/>
</dbReference>
<dbReference type="Gene3D" id="1.10.443.10">
    <property type="entry name" value="Intergrase catalytic core"/>
    <property type="match status" value="1"/>
</dbReference>
<sequence length="432" mass="50600">MYKLDILMFDNGERYPILMGEDGFPHFYVTLYATTMLRTHSSVNTIVARLKAIQFLFEWERINDRSLIDEFKLGHLLSHSDIISLRDHLKLFASEFKKENKKVRSSAKVIDIESGAFKVTSGRAVTSTHHYNRITAVAEYLYFIATVVNQNRNDPEMTRAINKMAVDLKTQRPRARIRNLTENMEYMTLPDGLIEEFVSVADINNPLNPFKNKSVKLRNHLMFRLMQETGIRRGELLSLQLTYANLTGERCSIFIQRQHDDRYDPRKYQPVVKTKERRLPISKELARQLDDYIINHRSKTPNTAKHPYIFVTHIKSATQGQPISNSYFGNDIVGAMKRVDERFAVIHAHMFRHEWNLNFSRRVDKENKKGENKISPEKEAQMRQHAMGHASQKSGNTYNKRNIIEETNRVMLLDQQELQNKLHDNNDYKDKK</sequence>
<feature type="compositionally biased region" description="Basic and acidic residues" evidence="5">
    <location>
        <begin position="366"/>
        <end position="382"/>
    </location>
</feature>
<dbReference type="InterPro" id="IPR013762">
    <property type="entry name" value="Integrase-like_cat_sf"/>
</dbReference>
<dbReference type="GO" id="GO:0015074">
    <property type="term" value="P:DNA integration"/>
    <property type="evidence" value="ECO:0007669"/>
    <property type="project" value="UniProtKB-KW"/>
</dbReference>
<keyword evidence="3" id="KW-0238">DNA-binding</keyword>
<dbReference type="PANTHER" id="PTHR30349:SF41">
    <property type="entry name" value="INTEGRASE_RECOMBINASE PROTEIN MJ0367-RELATED"/>
    <property type="match status" value="1"/>
</dbReference>
<accession>A0A223LYL8</accession>
<dbReference type="PROSITE" id="PS51898">
    <property type="entry name" value="TYR_RECOMBINASE"/>
    <property type="match status" value="1"/>
</dbReference>
<dbReference type="AlphaFoldDB" id="A0A223LYL8"/>
<dbReference type="GeneID" id="99771657"/>
<dbReference type="PANTHER" id="PTHR30349">
    <property type="entry name" value="PHAGE INTEGRASE-RELATED"/>
    <property type="match status" value="1"/>
</dbReference>
<dbReference type="SUPFAM" id="SSF56349">
    <property type="entry name" value="DNA breaking-rejoining enzymes"/>
    <property type="match status" value="1"/>
</dbReference>
<dbReference type="InterPro" id="IPR050090">
    <property type="entry name" value="Tyrosine_recombinase_XerCD"/>
</dbReference>
<organism evidence="6">
    <name type="scientific">Aeromonas veronii</name>
    <dbReference type="NCBI Taxonomy" id="654"/>
    <lineage>
        <taxon>Bacteria</taxon>
        <taxon>Pseudomonadati</taxon>
        <taxon>Pseudomonadota</taxon>
        <taxon>Gammaproteobacteria</taxon>
        <taxon>Aeromonadales</taxon>
        <taxon>Aeromonadaceae</taxon>
        <taxon>Aeromonas</taxon>
    </lineage>
</organism>
<dbReference type="GO" id="GO:0006310">
    <property type="term" value="P:DNA recombination"/>
    <property type="evidence" value="ECO:0007669"/>
    <property type="project" value="UniProtKB-KW"/>
</dbReference>
<keyword evidence="2" id="KW-0229">DNA integration</keyword>
<evidence type="ECO:0000256" key="2">
    <source>
        <dbReference type="ARBA" id="ARBA00022908"/>
    </source>
</evidence>
<dbReference type="CDD" id="cd00397">
    <property type="entry name" value="DNA_BRE_C"/>
    <property type="match status" value="1"/>
</dbReference>
<evidence type="ECO:0000313" key="6">
    <source>
        <dbReference type="EMBL" id="ASU10323.1"/>
    </source>
</evidence>
<evidence type="ECO:0000256" key="4">
    <source>
        <dbReference type="ARBA" id="ARBA00023172"/>
    </source>
</evidence>
<name>A0A223LYL8_AERVE</name>
<evidence type="ECO:0000256" key="3">
    <source>
        <dbReference type="ARBA" id="ARBA00023125"/>
    </source>
</evidence>
<dbReference type="InterPro" id="IPR002104">
    <property type="entry name" value="Integrase_catalytic"/>
</dbReference>